<feature type="compositionally biased region" description="Polar residues" evidence="1">
    <location>
        <begin position="69"/>
        <end position="83"/>
    </location>
</feature>
<feature type="compositionally biased region" description="Basic and acidic residues" evidence="1">
    <location>
        <begin position="1"/>
        <end position="23"/>
    </location>
</feature>
<feature type="region of interest" description="Disordered" evidence="1">
    <location>
        <begin position="1"/>
        <end position="129"/>
    </location>
</feature>
<protein>
    <submittedName>
        <fullName evidence="2">Uncharacterized protein</fullName>
    </submittedName>
</protein>
<dbReference type="Proteomes" id="UP001066276">
    <property type="component" value="Chromosome 12"/>
</dbReference>
<evidence type="ECO:0000313" key="3">
    <source>
        <dbReference type="Proteomes" id="UP001066276"/>
    </source>
</evidence>
<dbReference type="AlphaFoldDB" id="A0AAV7L1Z4"/>
<dbReference type="EMBL" id="JANPWB010000016">
    <property type="protein sequence ID" value="KAJ1084304.1"/>
    <property type="molecule type" value="Genomic_DNA"/>
</dbReference>
<sequence>MAEQSRRQKVQDSMGERKNRGTETLRMAEQSGRQKVQDQRESAQIKAQRRREWQSKAESRRWRDRRENSGTAQIAKAQSTGWALTSDAGHQGRGGGLRTCDRSRGRGWGEASQQGGAVGAGERAPAERSGLSLLVVHARVNL</sequence>
<gene>
    <name evidence="2" type="ORF">NDU88_004456</name>
</gene>
<proteinExistence type="predicted"/>
<evidence type="ECO:0000313" key="2">
    <source>
        <dbReference type="EMBL" id="KAJ1084304.1"/>
    </source>
</evidence>
<feature type="compositionally biased region" description="Basic and acidic residues" evidence="1">
    <location>
        <begin position="50"/>
        <end position="68"/>
    </location>
</feature>
<reference evidence="2" key="1">
    <citation type="journal article" date="2022" name="bioRxiv">
        <title>Sequencing and chromosome-scale assembly of the giantPleurodeles waltlgenome.</title>
        <authorList>
            <person name="Brown T."/>
            <person name="Elewa A."/>
            <person name="Iarovenko S."/>
            <person name="Subramanian E."/>
            <person name="Araus A.J."/>
            <person name="Petzold A."/>
            <person name="Susuki M."/>
            <person name="Suzuki K.-i.T."/>
            <person name="Hayashi T."/>
            <person name="Toyoda A."/>
            <person name="Oliveira C."/>
            <person name="Osipova E."/>
            <person name="Leigh N.D."/>
            <person name="Simon A."/>
            <person name="Yun M.H."/>
        </authorList>
    </citation>
    <scope>NUCLEOTIDE SEQUENCE</scope>
    <source>
        <strain evidence="2">20211129_DDA</strain>
        <tissue evidence="2">Liver</tissue>
    </source>
</reference>
<comment type="caution">
    <text evidence="2">The sequence shown here is derived from an EMBL/GenBank/DDBJ whole genome shotgun (WGS) entry which is preliminary data.</text>
</comment>
<keyword evidence="3" id="KW-1185">Reference proteome</keyword>
<name>A0AAV7L1Z4_PLEWA</name>
<accession>A0AAV7L1Z4</accession>
<evidence type="ECO:0000256" key="1">
    <source>
        <dbReference type="SAM" id="MobiDB-lite"/>
    </source>
</evidence>
<organism evidence="2 3">
    <name type="scientific">Pleurodeles waltl</name>
    <name type="common">Iberian ribbed newt</name>
    <dbReference type="NCBI Taxonomy" id="8319"/>
    <lineage>
        <taxon>Eukaryota</taxon>
        <taxon>Metazoa</taxon>
        <taxon>Chordata</taxon>
        <taxon>Craniata</taxon>
        <taxon>Vertebrata</taxon>
        <taxon>Euteleostomi</taxon>
        <taxon>Amphibia</taxon>
        <taxon>Batrachia</taxon>
        <taxon>Caudata</taxon>
        <taxon>Salamandroidea</taxon>
        <taxon>Salamandridae</taxon>
        <taxon>Pleurodelinae</taxon>
        <taxon>Pleurodeles</taxon>
    </lineage>
</organism>